<dbReference type="EMBL" id="SKFG01000003">
    <property type="protein sequence ID" value="TCZ79328.1"/>
    <property type="molecule type" value="Genomic_DNA"/>
</dbReference>
<feature type="chain" id="PRO_5020225574" evidence="1">
    <location>
        <begin position="24"/>
        <end position="481"/>
    </location>
</feature>
<keyword evidence="1" id="KW-0732">Signal</keyword>
<organism evidence="2 3">
    <name type="scientific">Paenibacillus albiflavus</name>
    <dbReference type="NCBI Taxonomy" id="2545760"/>
    <lineage>
        <taxon>Bacteria</taxon>
        <taxon>Bacillati</taxon>
        <taxon>Bacillota</taxon>
        <taxon>Bacilli</taxon>
        <taxon>Bacillales</taxon>
        <taxon>Paenibacillaceae</taxon>
        <taxon>Paenibacillus</taxon>
    </lineage>
</organism>
<comment type="caution">
    <text evidence="2">The sequence shown here is derived from an EMBL/GenBank/DDBJ whole genome shotgun (WGS) entry which is preliminary data.</text>
</comment>
<dbReference type="PROSITE" id="PS51257">
    <property type="entry name" value="PROKAR_LIPOPROTEIN"/>
    <property type="match status" value="1"/>
</dbReference>
<evidence type="ECO:0000256" key="1">
    <source>
        <dbReference type="SAM" id="SignalP"/>
    </source>
</evidence>
<protein>
    <submittedName>
        <fullName evidence="2">Erythromycin esterase family protein</fullName>
    </submittedName>
</protein>
<dbReference type="OrthoDB" id="9810066at2"/>
<dbReference type="InterPro" id="IPR052036">
    <property type="entry name" value="Hydrolase/PRTase-associated"/>
</dbReference>
<sequence>MRRFILALMAVISILLTACSSQPNELTNELEKYAVPVNQLTIPKGVQIIALGEASHNNAEFQSVRLDVVKVLVEKYGVRTFILEEDFSNSELMNRYISGEDIELQDAWKDWFPLYHTQEMAALFNWMREYNRSASSEEQLQYWGMDVQNTYLILPSLGKYLQHVDSDLYKEFSSIQVSGVDLFALHGRLVGDVILPDRDRALAATDYIQDQQQWSSLVQKDVRLIEQLIHKMNMNADHLISKSSKQSYEVAMQNARSIYVNYSMINDFLLQDYKEGNGYLHFMSGMNNRDAAMKEKVDWILNQVNGPILIAGHNGHISKKNKTAGDIFVKAAIDRGISVDSNMLEFVTIGERLKKSYGDAYYAIGTSFNEGVLAAASSIISVNNPPTLAIRSDNIFLNSFMQLSEDVYFLDFDRAKQDKQLRRLISKNELRMPLIGSIVVDNFDNPNDRNMDNFYIDMILDETFDALINFRKVNLYTPYMR</sequence>
<accession>A0A4R4ELY0</accession>
<proteinExistence type="predicted"/>
<dbReference type="PANTHER" id="PTHR31299">
    <property type="entry name" value="ESTERASE, PUTATIVE (AFU_ORTHOLOGUE AFUA_1G05850)-RELATED"/>
    <property type="match status" value="1"/>
</dbReference>
<gene>
    <name evidence="2" type="ORF">E0485_05545</name>
</gene>
<evidence type="ECO:0000313" key="3">
    <source>
        <dbReference type="Proteomes" id="UP000295418"/>
    </source>
</evidence>
<reference evidence="2 3" key="1">
    <citation type="submission" date="2019-03" db="EMBL/GenBank/DDBJ databases">
        <authorList>
            <person name="Kim M.K.M."/>
        </authorList>
    </citation>
    <scope>NUCLEOTIDE SEQUENCE [LARGE SCALE GENOMIC DNA]</scope>
    <source>
        <strain evidence="2 3">18JY21-1</strain>
    </source>
</reference>
<keyword evidence="3" id="KW-1185">Reference proteome</keyword>
<dbReference type="CDD" id="cd14728">
    <property type="entry name" value="Ere-like"/>
    <property type="match status" value="1"/>
</dbReference>
<dbReference type="Gene3D" id="3.30.1870.10">
    <property type="entry name" value="EreA-like, domain 2"/>
    <property type="match status" value="1"/>
</dbReference>
<dbReference type="Gene3D" id="1.20.1440.30">
    <property type="entry name" value="Biosynthetic Protein domain"/>
    <property type="match status" value="1"/>
</dbReference>
<dbReference type="AlphaFoldDB" id="A0A4R4ELY0"/>
<dbReference type="InterPro" id="IPR007815">
    <property type="entry name" value="Emycin_Estase"/>
</dbReference>
<dbReference type="SUPFAM" id="SSF159501">
    <property type="entry name" value="EreA/ChaN-like"/>
    <property type="match status" value="1"/>
</dbReference>
<dbReference type="RefSeq" id="WP_132416984.1">
    <property type="nucleotide sequence ID" value="NZ_SKFG01000003.1"/>
</dbReference>
<feature type="signal peptide" evidence="1">
    <location>
        <begin position="1"/>
        <end position="23"/>
    </location>
</feature>
<dbReference type="Proteomes" id="UP000295418">
    <property type="component" value="Unassembled WGS sequence"/>
</dbReference>
<dbReference type="GO" id="GO:0046677">
    <property type="term" value="P:response to antibiotic"/>
    <property type="evidence" value="ECO:0007669"/>
    <property type="project" value="InterPro"/>
</dbReference>
<dbReference type="PANTHER" id="PTHR31299:SF0">
    <property type="entry name" value="ESTERASE, PUTATIVE (AFU_ORTHOLOGUE AFUA_1G05850)-RELATED"/>
    <property type="match status" value="1"/>
</dbReference>
<name>A0A4R4ELY0_9BACL</name>
<dbReference type="Pfam" id="PF05139">
    <property type="entry name" value="Erythro_esteras"/>
    <property type="match status" value="1"/>
</dbReference>
<dbReference type="Gene3D" id="3.40.1660.10">
    <property type="entry name" value="EreA-like (biosynthetic domain)"/>
    <property type="match status" value="1"/>
</dbReference>
<evidence type="ECO:0000313" key="2">
    <source>
        <dbReference type="EMBL" id="TCZ79328.1"/>
    </source>
</evidence>